<dbReference type="NCBIfam" id="NF005545">
    <property type="entry name" value="PRK07208.1-1"/>
    <property type="match status" value="1"/>
</dbReference>
<accession>A0A2W4TZQ5</accession>
<dbReference type="PANTHER" id="PTHR21197:SF0">
    <property type="entry name" value="UDP-GALACTOPYRANOSE MUTASE"/>
    <property type="match status" value="1"/>
</dbReference>
<dbReference type="Pfam" id="PF01593">
    <property type="entry name" value="Amino_oxidase"/>
    <property type="match status" value="1"/>
</dbReference>
<sequence length="525" mass="59293">MTEASSNQPAQLNVNLLGETSVTNTSVTNTSVTNAATTHTVVMGAGPAGLTAAYELAKNGKASIILEQADKVGGISRTETYKGYRFDIGGHRFFTKVGEVQKIWKEILGDEFIQVPRLSRIYYRGKFFDYPLSIASTLSNLGIIDSSLIILSYLKSKAKSKLNPGPEAENLEDWVVERFGNRLYRTFFKSYTEKVWGIPCDKIQAEWAAQRIKGLSLKKAVINAMFGSNDTKTLIKEFDYPIYGPGMMWERCQEILESKGSPVQMETRVTRVEHDGKRVQRVFAQKGTETIELSAENYVSSIPITALARCLDPAPPKAVINAAKGLKYRDFLIVPLVIDLKDIFPDNWIYIHSPEFKVGRIQNFKNWSAAMVPDATKTCVGMEYFCSEGDRLWEMSDEDLIALASREIVGLGLVPEIKHVEDGTVIRQKKAYPVYDGEYRQHLDVIQNYLQRFENLQTVGRNGMHRYNNQDHSMLTGLLAAKNILGEQHDLWGVNVDRSYHEDFTKEQWKTAKEKLQKPVEAYAN</sequence>
<evidence type="ECO:0000313" key="2">
    <source>
        <dbReference type="EMBL" id="PZO14486.1"/>
    </source>
</evidence>
<evidence type="ECO:0000259" key="1">
    <source>
        <dbReference type="Pfam" id="PF01593"/>
    </source>
</evidence>
<protein>
    <submittedName>
        <fullName evidence="2">FAD-dependent oxidoreductase</fullName>
    </submittedName>
</protein>
<dbReference type="EMBL" id="QBMC01000108">
    <property type="protein sequence ID" value="PZO14486.1"/>
    <property type="molecule type" value="Genomic_DNA"/>
</dbReference>
<dbReference type="PANTHER" id="PTHR21197">
    <property type="entry name" value="UDP-GALACTOPYRANOSE MUTASE"/>
    <property type="match status" value="1"/>
</dbReference>
<dbReference type="AlphaFoldDB" id="A0A2W4TZQ5"/>
<dbReference type="Proteomes" id="UP000249354">
    <property type="component" value="Unassembled WGS sequence"/>
</dbReference>
<dbReference type="Gene3D" id="3.50.50.60">
    <property type="entry name" value="FAD/NAD(P)-binding domain"/>
    <property type="match status" value="1"/>
</dbReference>
<dbReference type="NCBIfam" id="NF005547">
    <property type="entry name" value="PRK07208.1-3"/>
    <property type="match status" value="1"/>
</dbReference>
<organism evidence="2 3">
    <name type="scientific">Leptolyngbya foveolarum</name>
    <dbReference type="NCBI Taxonomy" id="47253"/>
    <lineage>
        <taxon>Bacteria</taxon>
        <taxon>Bacillati</taxon>
        <taxon>Cyanobacteriota</taxon>
        <taxon>Cyanophyceae</taxon>
        <taxon>Leptolyngbyales</taxon>
        <taxon>Leptolyngbyaceae</taxon>
        <taxon>Leptolyngbya group</taxon>
        <taxon>Leptolyngbya</taxon>
    </lineage>
</organism>
<dbReference type="GO" id="GO:0005829">
    <property type="term" value="C:cytosol"/>
    <property type="evidence" value="ECO:0007669"/>
    <property type="project" value="TreeGrafter"/>
</dbReference>
<dbReference type="InterPro" id="IPR036188">
    <property type="entry name" value="FAD/NAD-bd_sf"/>
</dbReference>
<gene>
    <name evidence="2" type="ORF">DCF25_14920</name>
</gene>
<dbReference type="PRINTS" id="PR00419">
    <property type="entry name" value="ADXRDTASE"/>
</dbReference>
<dbReference type="GO" id="GO:0016491">
    <property type="term" value="F:oxidoreductase activity"/>
    <property type="evidence" value="ECO:0007669"/>
    <property type="project" value="InterPro"/>
</dbReference>
<feature type="domain" description="Amine oxidase" evidence="1">
    <location>
        <begin position="48"/>
        <end position="411"/>
    </location>
</feature>
<evidence type="ECO:0000313" key="3">
    <source>
        <dbReference type="Proteomes" id="UP000249354"/>
    </source>
</evidence>
<dbReference type="SUPFAM" id="SSF51971">
    <property type="entry name" value="Nucleotide-binding domain"/>
    <property type="match status" value="1"/>
</dbReference>
<name>A0A2W4TZQ5_9CYAN</name>
<dbReference type="GO" id="GO:0008767">
    <property type="term" value="F:UDP-galactopyranose mutase activity"/>
    <property type="evidence" value="ECO:0007669"/>
    <property type="project" value="TreeGrafter"/>
</dbReference>
<dbReference type="InterPro" id="IPR002937">
    <property type="entry name" value="Amino_oxidase"/>
</dbReference>
<reference evidence="2 3" key="2">
    <citation type="submission" date="2018-06" db="EMBL/GenBank/DDBJ databases">
        <title>Metagenomic assembly of (sub)arctic Cyanobacteria and their associated microbiome from non-axenic cultures.</title>
        <authorList>
            <person name="Baurain D."/>
        </authorList>
    </citation>
    <scope>NUCLEOTIDE SEQUENCE [LARGE SCALE GENOMIC DNA]</scope>
    <source>
        <strain evidence="2">ULC129bin1</strain>
    </source>
</reference>
<comment type="caution">
    <text evidence="2">The sequence shown here is derived from an EMBL/GenBank/DDBJ whole genome shotgun (WGS) entry which is preliminary data.</text>
</comment>
<proteinExistence type="predicted"/>
<dbReference type="GO" id="GO:0050660">
    <property type="term" value="F:flavin adenine dinucleotide binding"/>
    <property type="evidence" value="ECO:0007669"/>
    <property type="project" value="TreeGrafter"/>
</dbReference>
<reference evidence="3" key="1">
    <citation type="submission" date="2018-04" db="EMBL/GenBank/DDBJ databases">
        <authorList>
            <person name="Cornet L."/>
        </authorList>
    </citation>
    <scope>NUCLEOTIDE SEQUENCE [LARGE SCALE GENOMIC DNA]</scope>
</reference>
<dbReference type="NCBIfam" id="NF005548">
    <property type="entry name" value="PRK07208.1-4"/>
    <property type="match status" value="1"/>
</dbReference>